<keyword evidence="3" id="KW-0786">Thiamine pyrophosphate</keyword>
<dbReference type="PANTHER" id="PTHR47514:SF1">
    <property type="entry name" value="TRANSKETOLASE N-TERMINAL SECTION-RELATED"/>
    <property type="match status" value="1"/>
</dbReference>
<name>A0A644UDZ3_9ZZZZ</name>
<accession>A0A644UDZ3</accession>
<dbReference type="SUPFAM" id="SSF52518">
    <property type="entry name" value="Thiamin diphosphate-binding fold (THDP-binding)"/>
    <property type="match status" value="1"/>
</dbReference>
<dbReference type="EMBL" id="VSSQ01000104">
    <property type="protein sequence ID" value="MPL77208.1"/>
    <property type="molecule type" value="Genomic_DNA"/>
</dbReference>
<comment type="caution">
    <text evidence="5">The sequence shown here is derived from an EMBL/GenBank/DDBJ whole genome shotgun (WGS) entry which is preliminary data.</text>
</comment>
<keyword evidence="5" id="KW-0808">Transferase</keyword>
<dbReference type="CDD" id="cd02012">
    <property type="entry name" value="TPP_TK"/>
    <property type="match status" value="1"/>
</dbReference>
<gene>
    <name evidence="5" type="primary">tktB_2</name>
    <name evidence="5" type="ORF">SDC9_23061</name>
</gene>
<organism evidence="5">
    <name type="scientific">bioreactor metagenome</name>
    <dbReference type="NCBI Taxonomy" id="1076179"/>
    <lineage>
        <taxon>unclassified sequences</taxon>
        <taxon>metagenomes</taxon>
        <taxon>ecological metagenomes</taxon>
    </lineage>
</organism>
<feature type="domain" description="Transketolase N-terminal" evidence="4">
    <location>
        <begin position="10"/>
        <end position="265"/>
    </location>
</feature>
<dbReference type="InterPro" id="IPR005474">
    <property type="entry name" value="Transketolase_N"/>
</dbReference>
<reference evidence="5" key="1">
    <citation type="submission" date="2019-08" db="EMBL/GenBank/DDBJ databases">
        <authorList>
            <person name="Kucharzyk K."/>
            <person name="Murdoch R.W."/>
            <person name="Higgins S."/>
            <person name="Loffler F."/>
        </authorList>
    </citation>
    <scope>NUCLEOTIDE SEQUENCE</scope>
</reference>
<evidence type="ECO:0000256" key="3">
    <source>
        <dbReference type="ARBA" id="ARBA00023052"/>
    </source>
</evidence>
<dbReference type="AlphaFoldDB" id="A0A644UDZ3"/>
<dbReference type="InterPro" id="IPR029061">
    <property type="entry name" value="THDP-binding"/>
</dbReference>
<proteinExistence type="inferred from homology"/>
<evidence type="ECO:0000256" key="1">
    <source>
        <dbReference type="ARBA" id="ARBA00001964"/>
    </source>
</evidence>
<dbReference type="PANTHER" id="PTHR47514">
    <property type="entry name" value="TRANSKETOLASE N-TERMINAL SECTION-RELATED"/>
    <property type="match status" value="1"/>
</dbReference>
<evidence type="ECO:0000256" key="2">
    <source>
        <dbReference type="ARBA" id="ARBA00007131"/>
    </source>
</evidence>
<dbReference type="EC" id="2.2.1.1" evidence="5"/>
<dbReference type="Gene3D" id="3.40.50.970">
    <property type="match status" value="1"/>
</dbReference>
<protein>
    <submittedName>
        <fullName evidence="5">Transketolase 2</fullName>
        <ecNumber evidence="5">2.2.1.1</ecNumber>
    </submittedName>
</protein>
<evidence type="ECO:0000313" key="5">
    <source>
        <dbReference type="EMBL" id="MPL77208.1"/>
    </source>
</evidence>
<sequence>MKHSMNELKDLAKRARSIVIEMIGSLGKGHIGGSLSIVDVLVILYYEQMHIDPSNPRMKNRDRLVMSKGHAGPALYAFLAMKEYFDLENITTLNQPGTILPSHCDMNLTNGVDMTTGSLGQGLSAAVGMAISSRVDKTPFNVYCVIGDGESQEGQIWEASMFASQMKLGNLIVFLDHNNLQIDGSVEDINSLSSPSERWRAFGWNTQEIDGHDLQAINEAVERAKRCQDRPNLIVAKTIKGKGWKKIEGTVKSHSMPVTKEDVAEALGGLK</sequence>
<comment type="similarity">
    <text evidence="2">Belongs to the transketolase family.</text>
</comment>
<dbReference type="GO" id="GO:0004802">
    <property type="term" value="F:transketolase activity"/>
    <property type="evidence" value="ECO:0007669"/>
    <property type="project" value="UniProtKB-EC"/>
</dbReference>
<dbReference type="Pfam" id="PF00456">
    <property type="entry name" value="Transketolase_N"/>
    <property type="match status" value="1"/>
</dbReference>
<comment type="cofactor">
    <cofactor evidence="1">
        <name>thiamine diphosphate</name>
        <dbReference type="ChEBI" id="CHEBI:58937"/>
    </cofactor>
</comment>
<evidence type="ECO:0000259" key="4">
    <source>
        <dbReference type="Pfam" id="PF00456"/>
    </source>
</evidence>